<proteinExistence type="predicted"/>
<feature type="compositionally biased region" description="Basic and acidic residues" evidence="1">
    <location>
        <begin position="71"/>
        <end position="91"/>
    </location>
</feature>
<feature type="region of interest" description="Disordered" evidence="1">
    <location>
        <begin position="1"/>
        <end position="29"/>
    </location>
</feature>
<gene>
    <name evidence="3" type="ORF">ASTO00021_LOCUS9060</name>
</gene>
<feature type="compositionally biased region" description="Polar residues" evidence="1">
    <location>
        <begin position="1"/>
        <end position="10"/>
    </location>
</feature>
<name>A0A7S3LRT5_9STRA</name>
<evidence type="ECO:0000256" key="2">
    <source>
        <dbReference type="SAM" id="Phobius"/>
    </source>
</evidence>
<dbReference type="EMBL" id="HBIN01012054">
    <property type="protein sequence ID" value="CAE0438838.1"/>
    <property type="molecule type" value="Transcribed_RNA"/>
</dbReference>
<feature type="transmembrane region" description="Helical" evidence="2">
    <location>
        <begin position="518"/>
        <end position="540"/>
    </location>
</feature>
<reference evidence="3" key="1">
    <citation type="submission" date="2021-01" db="EMBL/GenBank/DDBJ databases">
        <authorList>
            <person name="Corre E."/>
            <person name="Pelletier E."/>
            <person name="Niang G."/>
            <person name="Scheremetjew M."/>
            <person name="Finn R."/>
            <person name="Kale V."/>
            <person name="Holt S."/>
            <person name="Cochrane G."/>
            <person name="Meng A."/>
            <person name="Brown T."/>
            <person name="Cohen L."/>
        </authorList>
    </citation>
    <scope>NUCLEOTIDE SEQUENCE</scope>
    <source>
        <strain evidence="3">GSBS06</strain>
    </source>
</reference>
<feature type="transmembrane region" description="Helical" evidence="2">
    <location>
        <begin position="296"/>
        <end position="319"/>
    </location>
</feature>
<protein>
    <submittedName>
        <fullName evidence="3">Uncharacterized protein</fullName>
    </submittedName>
</protein>
<feature type="transmembrane region" description="Helical" evidence="2">
    <location>
        <begin position="326"/>
        <end position="345"/>
    </location>
</feature>
<feature type="compositionally biased region" description="Low complexity" evidence="1">
    <location>
        <begin position="97"/>
        <end position="112"/>
    </location>
</feature>
<organism evidence="3">
    <name type="scientific">Aplanochytrium stocchinoi</name>
    <dbReference type="NCBI Taxonomy" id="215587"/>
    <lineage>
        <taxon>Eukaryota</taxon>
        <taxon>Sar</taxon>
        <taxon>Stramenopiles</taxon>
        <taxon>Bigyra</taxon>
        <taxon>Labyrinthulomycetes</taxon>
        <taxon>Thraustochytrida</taxon>
        <taxon>Thraustochytriidae</taxon>
        <taxon>Aplanochytrium</taxon>
    </lineage>
</organism>
<feature type="transmembrane region" description="Helical" evidence="2">
    <location>
        <begin position="447"/>
        <end position="466"/>
    </location>
</feature>
<accession>A0A7S3LRT5</accession>
<feature type="transmembrane region" description="Helical" evidence="2">
    <location>
        <begin position="269"/>
        <end position="290"/>
    </location>
</feature>
<feature type="transmembrane region" description="Helical" evidence="2">
    <location>
        <begin position="157"/>
        <end position="177"/>
    </location>
</feature>
<dbReference type="AlphaFoldDB" id="A0A7S3LRT5"/>
<keyword evidence="2" id="KW-1133">Transmembrane helix</keyword>
<keyword evidence="2" id="KW-0472">Membrane</keyword>
<feature type="compositionally biased region" description="Basic and acidic residues" evidence="1">
    <location>
        <begin position="118"/>
        <end position="129"/>
    </location>
</feature>
<evidence type="ECO:0000313" key="3">
    <source>
        <dbReference type="EMBL" id="CAE0438838.1"/>
    </source>
</evidence>
<sequence length="607" mass="68403">MGANNSSTEAEYTDNHNDDNTEEPEAEEMAQAVEDVNINTIAAVQIESSNYQPDLGVELTITDSTEGSELADVKVDEKNNESYPESSDKTNVDMSKNIGIGTNVNTTGDNTTASESGVDEKNNARRADDTYSQCSRPGAKWSLCNCISEKNKCCISLWVRFVLAAFLLATILCIPGEDEGFEIIFVRKHIFVAWLVSLIFIIPAFIRNIEVCRHGKPAWIGRPQPDLHSKPKKIQQLLRFLKKPGIHRWRKKVDSHLSKLESCKFDIMYWLYQFCLFVGPLSVGLVYAIPLECYSFLAASLLLSFVFYFEGAFLGMILVTHYLLHYIGNVYLALTFDLSYFVIIFKRTVVVELLMYVSGAATIDVLPLVVQRCIVKFNIDDSRNRDIAATKCFNQFVFSVGYQRRLVIGLIVIFRALHSMTLMNDFPGRSLNYPSSTQNNSTLSNKLYVAIIFLTAVVANAFEMVINGSILVQCSPTEAATIWATSFFRLFKNCFVDMGLMIKAFHRSKGGWAKNEKVAAVIFTVLFIGSFGIACFLLFYPKYHTVYRLDYSNRTDVFEPVSLNELCATVEEVNLFPKAYPGLLAISQVLFILDRFFFTLNAADQQL</sequence>
<feature type="region of interest" description="Disordered" evidence="1">
    <location>
        <begin position="68"/>
        <end position="135"/>
    </location>
</feature>
<evidence type="ECO:0000256" key="1">
    <source>
        <dbReference type="SAM" id="MobiDB-lite"/>
    </source>
</evidence>
<feature type="transmembrane region" description="Helical" evidence="2">
    <location>
        <begin position="189"/>
        <end position="206"/>
    </location>
</feature>
<keyword evidence="2" id="KW-0812">Transmembrane</keyword>